<organism evidence="1 2">
    <name type="scientific">Bauhinia variegata</name>
    <name type="common">Purple orchid tree</name>
    <name type="synonym">Phanera variegata</name>
    <dbReference type="NCBI Taxonomy" id="167791"/>
    <lineage>
        <taxon>Eukaryota</taxon>
        <taxon>Viridiplantae</taxon>
        <taxon>Streptophyta</taxon>
        <taxon>Embryophyta</taxon>
        <taxon>Tracheophyta</taxon>
        <taxon>Spermatophyta</taxon>
        <taxon>Magnoliopsida</taxon>
        <taxon>eudicotyledons</taxon>
        <taxon>Gunneridae</taxon>
        <taxon>Pentapetalae</taxon>
        <taxon>rosids</taxon>
        <taxon>fabids</taxon>
        <taxon>Fabales</taxon>
        <taxon>Fabaceae</taxon>
        <taxon>Cercidoideae</taxon>
        <taxon>Cercideae</taxon>
        <taxon>Bauhiniinae</taxon>
        <taxon>Bauhinia</taxon>
    </lineage>
</organism>
<evidence type="ECO:0000313" key="1">
    <source>
        <dbReference type="EMBL" id="KAI4298535.1"/>
    </source>
</evidence>
<reference evidence="1 2" key="1">
    <citation type="journal article" date="2022" name="DNA Res.">
        <title>Chromosomal-level genome assembly of the orchid tree Bauhinia variegata (Leguminosae; Cercidoideae) supports the allotetraploid origin hypothesis of Bauhinia.</title>
        <authorList>
            <person name="Zhong Y."/>
            <person name="Chen Y."/>
            <person name="Zheng D."/>
            <person name="Pang J."/>
            <person name="Liu Y."/>
            <person name="Luo S."/>
            <person name="Meng S."/>
            <person name="Qian L."/>
            <person name="Wei D."/>
            <person name="Dai S."/>
            <person name="Zhou R."/>
        </authorList>
    </citation>
    <scope>NUCLEOTIDE SEQUENCE [LARGE SCALE GENOMIC DNA]</scope>
    <source>
        <strain evidence="1">BV-YZ2020</strain>
    </source>
</reference>
<evidence type="ECO:0000313" key="2">
    <source>
        <dbReference type="Proteomes" id="UP000828941"/>
    </source>
</evidence>
<proteinExistence type="predicted"/>
<name>A0ACB9KMY6_BAUVA</name>
<accession>A0ACB9KMY6</accession>
<sequence>MAIIDTDVYGGRGREDLALIFKTVIGLSHSYGEVAGGMRLQVRVPEKFIAVATASPAKTKLQRPVAQT</sequence>
<dbReference type="Proteomes" id="UP000828941">
    <property type="component" value="Chromosome 13"/>
</dbReference>
<protein>
    <submittedName>
        <fullName evidence="1">Uncharacterized protein</fullName>
    </submittedName>
</protein>
<comment type="caution">
    <text evidence="1">The sequence shown here is derived from an EMBL/GenBank/DDBJ whole genome shotgun (WGS) entry which is preliminary data.</text>
</comment>
<keyword evidence="2" id="KW-1185">Reference proteome</keyword>
<dbReference type="EMBL" id="CM039438">
    <property type="protein sequence ID" value="KAI4298535.1"/>
    <property type="molecule type" value="Genomic_DNA"/>
</dbReference>
<gene>
    <name evidence="1" type="ORF">L6164_032082</name>
</gene>